<organism evidence="1 2">
    <name type="scientific">Streptomyces silvisoli</name>
    <dbReference type="NCBI Taxonomy" id="3034235"/>
    <lineage>
        <taxon>Bacteria</taxon>
        <taxon>Bacillati</taxon>
        <taxon>Actinomycetota</taxon>
        <taxon>Actinomycetes</taxon>
        <taxon>Kitasatosporales</taxon>
        <taxon>Streptomycetaceae</taxon>
        <taxon>Streptomyces</taxon>
    </lineage>
</organism>
<sequence>MADLDPATVLLVKAYALRKDGEDRGELTISFSSLPNPRLLSAFAPPVVDALLTVLRAA</sequence>
<keyword evidence="2" id="KW-1185">Reference proteome</keyword>
<name>A0ABT5ZX29_9ACTN</name>
<accession>A0ABT5ZX29</accession>
<dbReference type="EMBL" id="JARJBC010000047">
    <property type="protein sequence ID" value="MDF3294374.1"/>
    <property type="molecule type" value="Genomic_DNA"/>
</dbReference>
<proteinExistence type="predicted"/>
<protein>
    <submittedName>
        <fullName evidence="1">Uncharacterized protein</fullName>
    </submittedName>
</protein>
<evidence type="ECO:0000313" key="2">
    <source>
        <dbReference type="Proteomes" id="UP001216579"/>
    </source>
</evidence>
<reference evidence="1 2" key="1">
    <citation type="submission" date="2023-03" db="EMBL/GenBank/DDBJ databases">
        <title>Draft genome sequence of Streptomyces sp. RB6PN23 isolated from peat swamp forest in Thailand.</title>
        <authorList>
            <person name="Klaysubun C."/>
            <person name="Duangmal K."/>
        </authorList>
    </citation>
    <scope>NUCLEOTIDE SEQUENCE [LARGE SCALE GENOMIC DNA]</scope>
    <source>
        <strain evidence="1 2">RB6PN23</strain>
    </source>
</reference>
<comment type="caution">
    <text evidence="1">The sequence shown here is derived from an EMBL/GenBank/DDBJ whole genome shotgun (WGS) entry which is preliminary data.</text>
</comment>
<dbReference type="Proteomes" id="UP001216579">
    <property type="component" value="Unassembled WGS sequence"/>
</dbReference>
<evidence type="ECO:0000313" key="1">
    <source>
        <dbReference type="EMBL" id="MDF3294374.1"/>
    </source>
</evidence>
<dbReference type="RefSeq" id="WP_276097170.1">
    <property type="nucleotide sequence ID" value="NZ_JARJBC010000047.1"/>
</dbReference>
<gene>
    <name evidence="1" type="ORF">P3G67_35315</name>
</gene>